<keyword evidence="6" id="KW-0804">Transcription</keyword>
<feature type="region of interest" description="Disordered" evidence="8">
    <location>
        <begin position="1"/>
        <end position="26"/>
    </location>
</feature>
<gene>
    <name evidence="10" type="ORF">SELMODRAFT_425946</name>
</gene>
<dbReference type="Pfam" id="PF09816">
    <property type="entry name" value="EAF"/>
    <property type="match status" value="1"/>
</dbReference>
<feature type="region of interest" description="Disordered" evidence="8">
    <location>
        <begin position="116"/>
        <end position="152"/>
    </location>
</feature>
<feature type="compositionally biased region" description="Acidic residues" evidence="8">
    <location>
        <begin position="253"/>
        <end position="266"/>
    </location>
</feature>
<dbReference type="eggNOG" id="KOG4795">
    <property type="taxonomic scope" value="Eukaryota"/>
</dbReference>
<evidence type="ECO:0000256" key="4">
    <source>
        <dbReference type="ARBA" id="ARBA00023015"/>
    </source>
</evidence>
<keyword evidence="3" id="KW-0597">Phosphoprotein</keyword>
<keyword evidence="7" id="KW-0539">Nucleus</keyword>
<dbReference type="GO" id="GO:0003711">
    <property type="term" value="F:transcription elongation factor activity"/>
    <property type="evidence" value="ECO:0000318"/>
    <property type="project" value="GO_Central"/>
</dbReference>
<accession>D8SUU2</accession>
<dbReference type="OrthoDB" id="125903at2759"/>
<comment type="subcellular location">
    <subcellularLocation>
        <location evidence="1">Nucleus</location>
    </subcellularLocation>
</comment>
<dbReference type="Gramene" id="EFJ11754">
    <property type="protein sequence ID" value="EFJ11754"/>
    <property type="gene ID" value="SELMODRAFT_425946"/>
</dbReference>
<evidence type="ECO:0000256" key="8">
    <source>
        <dbReference type="SAM" id="MobiDB-lite"/>
    </source>
</evidence>
<reference evidence="10 11" key="1">
    <citation type="journal article" date="2011" name="Science">
        <title>The Selaginella genome identifies genetic changes associated with the evolution of vascular plants.</title>
        <authorList>
            <person name="Banks J.A."/>
            <person name="Nishiyama T."/>
            <person name="Hasebe M."/>
            <person name="Bowman J.L."/>
            <person name="Gribskov M."/>
            <person name="dePamphilis C."/>
            <person name="Albert V.A."/>
            <person name="Aono N."/>
            <person name="Aoyama T."/>
            <person name="Ambrose B.A."/>
            <person name="Ashton N.W."/>
            <person name="Axtell M.J."/>
            <person name="Barker E."/>
            <person name="Barker M.S."/>
            <person name="Bennetzen J.L."/>
            <person name="Bonawitz N.D."/>
            <person name="Chapple C."/>
            <person name="Cheng C."/>
            <person name="Correa L.G."/>
            <person name="Dacre M."/>
            <person name="DeBarry J."/>
            <person name="Dreyer I."/>
            <person name="Elias M."/>
            <person name="Engstrom E.M."/>
            <person name="Estelle M."/>
            <person name="Feng L."/>
            <person name="Finet C."/>
            <person name="Floyd S.K."/>
            <person name="Frommer W.B."/>
            <person name="Fujita T."/>
            <person name="Gramzow L."/>
            <person name="Gutensohn M."/>
            <person name="Harholt J."/>
            <person name="Hattori M."/>
            <person name="Heyl A."/>
            <person name="Hirai T."/>
            <person name="Hiwatashi Y."/>
            <person name="Ishikawa M."/>
            <person name="Iwata M."/>
            <person name="Karol K.G."/>
            <person name="Koehler B."/>
            <person name="Kolukisaoglu U."/>
            <person name="Kubo M."/>
            <person name="Kurata T."/>
            <person name="Lalonde S."/>
            <person name="Li K."/>
            <person name="Li Y."/>
            <person name="Litt A."/>
            <person name="Lyons E."/>
            <person name="Manning G."/>
            <person name="Maruyama T."/>
            <person name="Michael T.P."/>
            <person name="Mikami K."/>
            <person name="Miyazaki S."/>
            <person name="Morinaga S."/>
            <person name="Murata T."/>
            <person name="Mueller-Roeber B."/>
            <person name="Nelson D.R."/>
            <person name="Obara M."/>
            <person name="Oguri Y."/>
            <person name="Olmstead R.G."/>
            <person name="Onodera N."/>
            <person name="Petersen B.L."/>
            <person name="Pils B."/>
            <person name="Prigge M."/>
            <person name="Rensing S.A."/>
            <person name="Riano-Pachon D.M."/>
            <person name="Roberts A.W."/>
            <person name="Sato Y."/>
            <person name="Scheller H.V."/>
            <person name="Schulz B."/>
            <person name="Schulz C."/>
            <person name="Shakirov E.V."/>
            <person name="Shibagaki N."/>
            <person name="Shinohara N."/>
            <person name="Shippen D.E."/>
            <person name="Soerensen I."/>
            <person name="Sotooka R."/>
            <person name="Sugimoto N."/>
            <person name="Sugita M."/>
            <person name="Sumikawa N."/>
            <person name="Tanurdzic M."/>
            <person name="Theissen G."/>
            <person name="Ulvskov P."/>
            <person name="Wakazuki S."/>
            <person name="Weng J.K."/>
            <person name="Willats W.W."/>
            <person name="Wipf D."/>
            <person name="Wolf P.G."/>
            <person name="Yang L."/>
            <person name="Zimmer A.D."/>
            <person name="Zhu Q."/>
            <person name="Mitros T."/>
            <person name="Hellsten U."/>
            <person name="Loque D."/>
            <person name="Otillar R."/>
            <person name="Salamov A."/>
            <person name="Schmutz J."/>
            <person name="Shapiro H."/>
            <person name="Lindquist E."/>
            <person name="Lucas S."/>
            <person name="Rokhsar D."/>
            <person name="Grigoriev I.V."/>
        </authorList>
    </citation>
    <scope>NUCLEOTIDE SEQUENCE [LARGE SCALE GENOMIC DNA]</scope>
</reference>
<dbReference type="GO" id="GO:0008023">
    <property type="term" value="C:transcription elongation factor complex"/>
    <property type="evidence" value="ECO:0000318"/>
    <property type="project" value="GO_Central"/>
</dbReference>
<keyword evidence="11" id="KW-1185">Reference proteome</keyword>
<evidence type="ECO:0000259" key="9">
    <source>
        <dbReference type="Pfam" id="PF09816"/>
    </source>
</evidence>
<evidence type="ECO:0000256" key="5">
    <source>
        <dbReference type="ARBA" id="ARBA00023159"/>
    </source>
</evidence>
<dbReference type="InterPro" id="IPR019194">
    <property type="entry name" value="Tscrpt_elong_fac_Eaf_N"/>
</dbReference>
<dbReference type="GO" id="GO:0006368">
    <property type="term" value="P:transcription elongation by RNA polymerase II"/>
    <property type="evidence" value="ECO:0000318"/>
    <property type="project" value="GO_Central"/>
</dbReference>
<keyword evidence="4" id="KW-0805">Transcription regulation</keyword>
<evidence type="ECO:0000256" key="7">
    <source>
        <dbReference type="ARBA" id="ARBA00023242"/>
    </source>
</evidence>
<name>D8SUU2_SELML</name>
<dbReference type="InParanoid" id="D8SUU2"/>
<proteinExistence type="inferred from homology"/>
<dbReference type="STRING" id="88036.D8SUU2"/>
<dbReference type="HOGENOM" id="CLU_047630_0_0_1"/>
<evidence type="ECO:0000313" key="10">
    <source>
        <dbReference type="EMBL" id="EFJ11754.1"/>
    </source>
</evidence>
<evidence type="ECO:0000313" key="11">
    <source>
        <dbReference type="Proteomes" id="UP000001514"/>
    </source>
</evidence>
<dbReference type="PANTHER" id="PTHR15970:SF2">
    <property type="entry name" value="ELL-ASSOCIATED FACTOR EAF"/>
    <property type="match status" value="1"/>
</dbReference>
<comment type="similarity">
    <text evidence="2">Belongs to the EAF family.</text>
</comment>
<dbReference type="Proteomes" id="UP000001514">
    <property type="component" value="Unassembled WGS sequence"/>
</dbReference>
<dbReference type="OMA" id="CTTAMAP"/>
<dbReference type="InterPro" id="IPR027093">
    <property type="entry name" value="EAF_fam"/>
</dbReference>
<dbReference type="AlphaFoldDB" id="D8SUU2"/>
<sequence>MAARPKEPSTAPQAEHWYPLQLGSSLKDPSKRFYFLRYEFKPASIDTSRPGSLHKDKGAEVTVELSNNQPGKPKVAFQGISEDCKDSDAILFFDGRTFRLERLHRAVKSLRHLRLPGESAASSSSALAAPENRSPLHLNGTSSASAGDDANVYRGPREHIEEIVIGGQPEAAASNKKNEKKAAGSKGKSKAAAPSPPPKRSHADEFSPVDMEDDAAADAKKLKPSGGVLANNVEHIDVSNNMEEGMAEHESDYELEDVDVSEDEDGQLNSKPPPLSIESHPAVPDHPESKASSSESGSSSSSEGGSGSSSGSDGSDDESASLLEI</sequence>
<organism evidence="11">
    <name type="scientific">Selaginella moellendorffii</name>
    <name type="common">Spikemoss</name>
    <dbReference type="NCBI Taxonomy" id="88036"/>
    <lineage>
        <taxon>Eukaryota</taxon>
        <taxon>Viridiplantae</taxon>
        <taxon>Streptophyta</taxon>
        <taxon>Embryophyta</taxon>
        <taxon>Tracheophyta</taxon>
        <taxon>Lycopodiopsida</taxon>
        <taxon>Selaginellales</taxon>
        <taxon>Selaginellaceae</taxon>
        <taxon>Selaginella</taxon>
    </lineage>
</organism>
<evidence type="ECO:0000256" key="2">
    <source>
        <dbReference type="ARBA" id="ARBA00007798"/>
    </source>
</evidence>
<keyword evidence="5" id="KW-0010">Activator</keyword>
<feature type="domain" description="Transcription elongation factor Eaf N-terminal" evidence="9">
    <location>
        <begin position="18"/>
        <end position="114"/>
    </location>
</feature>
<evidence type="ECO:0000256" key="1">
    <source>
        <dbReference type="ARBA" id="ARBA00004123"/>
    </source>
</evidence>
<dbReference type="KEGG" id="smo:SELMODRAFT_425946"/>
<protein>
    <recommendedName>
        <fullName evidence="9">Transcription elongation factor Eaf N-terminal domain-containing protein</fullName>
    </recommendedName>
</protein>
<evidence type="ECO:0000256" key="6">
    <source>
        <dbReference type="ARBA" id="ARBA00023163"/>
    </source>
</evidence>
<feature type="region of interest" description="Disordered" evidence="8">
    <location>
        <begin position="166"/>
        <end position="325"/>
    </location>
</feature>
<evidence type="ECO:0000256" key="3">
    <source>
        <dbReference type="ARBA" id="ARBA00022553"/>
    </source>
</evidence>
<feature type="compositionally biased region" description="Low complexity" evidence="8">
    <location>
        <begin position="184"/>
        <end position="193"/>
    </location>
</feature>
<dbReference type="PANTHER" id="PTHR15970">
    <property type="entry name" value="ELL-ASSOCIATED FACTOR EAF"/>
    <property type="match status" value="1"/>
</dbReference>
<feature type="compositionally biased region" description="Low complexity" evidence="8">
    <location>
        <begin position="119"/>
        <end position="129"/>
    </location>
</feature>
<feature type="compositionally biased region" description="Low complexity" evidence="8">
    <location>
        <begin position="292"/>
        <end position="313"/>
    </location>
</feature>
<dbReference type="EMBL" id="GL377644">
    <property type="protein sequence ID" value="EFJ11754.1"/>
    <property type="molecule type" value="Genomic_DNA"/>
</dbReference>
<dbReference type="GO" id="GO:0032783">
    <property type="term" value="C:super elongation complex"/>
    <property type="evidence" value="ECO:0007669"/>
    <property type="project" value="InterPro"/>
</dbReference>